<gene>
    <name evidence="2" type="ORF">LY89DRAFT_742357</name>
</gene>
<dbReference type="RefSeq" id="XP_018062419.1">
    <property type="nucleotide sequence ID" value="XM_018220812.1"/>
</dbReference>
<feature type="compositionally biased region" description="Low complexity" evidence="1">
    <location>
        <begin position="25"/>
        <end position="43"/>
    </location>
</feature>
<feature type="compositionally biased region" description="Acidic residues" evidence="1">
    <location>
        <begin position="133"/>
        <end position="150"/>
    </location>
</feature>
<feature type="compositionally biased region" description="Polar residues" evidence="1">
    <location>
        <begin position="91"/>
        <end position="101"/>
    </location>
</feature>
<dbReference type="OrthoDB" id="10670433at2759"/>
<keyword evidence="3" id="KW-1185">Reference proteome</keyword>
<feature type="region of interest" description="Disordered" evidence="1">
    <location>
        <begin position="231"/>
        <end position="279"/>
    </location>
</feature>
<dbReference type="AlphaFoldDB" id="A0A132B859"/>
<name>A0A132B859_MOLSC</name>
<dbReference type="Proteomes" id="UP000070700">
    <property type="component" value="Unassembled WGS sequence"/>
</dbReference>
<dbReference type="GeneID" id="28830538"/>
<feature type="compositionally biased region" description="Basic and acidic residues" evidence="1">
    <location>
        <begin position="238"/>
        <end position="263"/>
    </location>
</feature>
<feature type="region of interest" description="Disordered" evidence="1">
    <location>
        <begin position="25"/>
        <end position="167"/>
    </location>
</feature>
<proteinExistence type="predicted"/>
<accession>A0A132B859</accession>
<organism evidence="2 3">
    <name type="scientific">Mollisia scopiformis</name>
    <name type="common">Conifer needle endophyte fungus</name>
    <name type="synonym">Phialocephala scopiformis</name>
    <dbReference type="NCBI Taxonomy" id="149040"/>
    <lineage>
        <taxon>Eukaryota</taxon>
        <taxon>Fungi</taxon>
        <taxon>Dikarya</taxon>
        <taxon>Ascomycota</taxon>
        <taxon>Pezizomycotina</taxon>
        <taxon>Leotiomycetes</taxon>
        <taxon>Helotiales</taxon>
        <taxon>Mollisiaceae</taxon>
        <taxon>Mollisia</taxon>
    </lineage>
</organism>
<evidence type="ECO:0000313" key="3">
    <source>
        <dbReference type="Proteomes" id="UP000070700"/>
    </source>
</evidence>
<evidence type="ECO:0000313" key="2">
    <source>
        <dbReference type="EMBL" id="KUJ08064.1"/>
    </source>
</evidence>
<protein>
    <submittedName>
        <fullName evidence="2">Uncharacterized protein</fullName>
    </submittedName>
</protein>
<sequence>MGTKRTASSMYKKSNPMLAAATLKSAAAIGKPSASPSKPAAKPLSKKHTIPSSDASSSPSDEDESSPSDSGPPRKKVKIATEESSSSSSSGTASPSKTTRLAIQEHSSSSSSSSKDEDEDEAPIEIPSTGVDSADDDSSSSTSSDDESESNLDPGITKFIEKNRGKKLVIREEDLRRAVGMAGEKKENVKPKLEKTHKRFLDMFAEPVTPDHVAGTKHLKEADEFLEKLGGEILNGGVKEKNEKEIKKADKKKSKDKEKDDTPHGLNSPSFFKPTPSSLEVTKEDLNKDRQLKIKQGFGVFKKWDGIED</sequence>
<dbReference type="EMBL" id="KQ947437">
    <property type="protein sequence ID" value="KUJ08064.1"/>
    <property type="molecule type" value="Genomic_DNA"/>
</dbReference>
<dbReference type="InParanoid" id="A0A132B859"/>
<evidence type="ECO:0000256" key="1">
    <source>
        <dbReference type="SAM" id="MobiDB-lite"/>
    </source>
</evidence>
<reference evidence="2 3" key="1">
    <citation type="submission" date="2015-10" db="EMBL/GenBank/DDBJ databases">
        <title>Full genome of DAOMC 229536 Phialocephala scopiformis, a fungal endophyte of spruce producing the potent anti-insectan compound rugulosin.</title>
        <authorList>
            <consortium name="DOE Joint Genome Institute"/>
            <person name="Walker A.K."/>
            <person name="Frasz S.L."/>
            <person name="Seifert K.A."/>
            <person name="Miller J.D."/>
            <person name="Mondo S.J."/>
            <person name="Labutti K."/>
            <person name="Lipzen A."/>
            <person name="Dockter R."/>
            <person name="Kennedy M."/>
            <person name="Grigoriev I.V."/>
            <person name="Spatafora J.W."/>
        </authorList>
    </citation>
    <scope>NUCLEOTIDE SEQUENCE [LARGE SCALE GENOMIC DNA]</scope>
    <source>
        <strain evidence="2 3">CBS 120377</strain>
    </source>
</reference>
<feature type="compositionally biased region" description="Polar residues" evidence="1">
    <location>
        <begin position="265"/>
        <end position="279"/>
    </location>
</feature>
<dbReference type="KEGG" id="psco:LY89DRAFT_742357"/>